<dbReference type="eggNOG" id="COG3637">
    <property type="taxonomic scope" value="Bacteria"/>
</dbReference>
<dbReference type="OrthoDB" id="597758at2"/>
<feature type="chain" id="PRO_5002787953" evidence="2">
    <location>
        <begin position="24"/>
        <end position="190"/>
    </location>
</feature>
<sequence>MNIWKTALAGTMLIIGTTATACAATPYVSGSAGIAMLEDSDLGSGFTWPYDTGLALAVAAGLDMGNLRLEAEVGYQDNGIEESDDLEINITTFMANGYYDLELPLNPVKPYVTAGIGVADVNAKGFSFDDDSSLVLAGQIGVGAGFAVAPMVNLDARYRYLMTTDAEFDGDPDKIGIDSHNVMLGLRIGL</sequence>
<feature type="signal peptide" evidence="2">
    <location>
        <begin position="1"/>
        <end position="23"/>
    </location>
</feature>
<evidence type="ECO:0000256" key="2">
    <source>
        <dbReference type="SAM" id="SignalP"/>
    </source>
</evidence>
<dbReference type="KEGG" id="cpb:Cphamn1_1081"/>
<evidence type="ECO:0000259" key="3">
    <source>
        <dbReference type="Pfam" id="PF13505"/>
    </source>
</evidence>
<organism evidence="4">
    <name type="scientific">Chlorobium phaeobacteroides (strain BS1)</name>
    <dbReference type="NCBI Taxonomy" id="331678"/>
    <lineage>
        <taxon>Bacteria</taxon>
        <taxon>Pseudomonadati</taxon>
        <taxon>Chlorobiota</taxon>
        <taxon>Chlorobiia</taxon>
        <taxon>Chlorobiales</taxon>
        <taxon>Chlorobiaceae</taxon>
        <taxon>Chlorobium/Pelodictyon group</taxon>
        <taxon>Chlorobium</taxon>
    </lineage>
</organism>
<dbReference type="EMBL" id="CP001101">
    <property type="protein sequence ID" value="ACE04019.1"/>
    <property type="molecule type" value="Genomic_DNA"/>
</dbReference>
<dbReference type="InterPro" id="IPR011250">
    <property type="entry name" value="OMP/PagP_B-barrel"/>
</dbReference>
<gene>
    <name evidence="4" type="ordered locus">Cphamn1_1081</name>
</gene>
<dbReference type="Gene3D" id="2.40.160.20">
    <property type="match status" value="1"/>
</dbReference>
<dbReference type="PROSITE" id="PS51257">
    <property type="entry name" value="PROKAR_LIPOPROTEIN"/>
    <property type="match status" value="1"/>
</dbReference>
<keyword evidence="1 2" id="KW-0732">Signal</keyword>
<dbReference type="STRING" id="331678.Cphamn1_1081"/>
<dbReference type="Pfam" id="PF13505">
    <property type="entry name" value="OMP_b-brl"/>
    <property type="match status" value="1"/>
</dbReference>
<accession>B3EQI6</accession>
<name>B3EQI6_CHLPB</name>
<dbReference type="HOGENOM" id="CLU_057473_3_1_10"/>
<dbReference type="AlphaFoldDB" id="B3EQI6"/>
<evidence type="ECO:0000256" key="1">
    <source>
        <dbReference type="ARBA" id="ARBA00022729"/>
    </source>
</evidence>
<dbReference type="InterPro" id="IPR027385">
    <property type="entry name" value="Beta-barrel_OMP"/>
</dbReference>
<feature type="domain" description="Outer membrane protein beta-barrel" evidence="3">
    <location>
        <begin position="11"/>
        <end position="186"/>
    </location>
</feature>
<proteinExistence type="predicted"/>
<evidence type="ECO:0000313" key="4">
    <source>
        <dbReference type="EMBL" id="ACE04019.1"/>
    </source>
</evidence>
<reference evidence="4" key="1">
    <citation type="submission" date="2008-06" db="EMBL/GenBank/DDBJ databases">
        <title>Complete sequence of Chlorobium phaeobacteroides BS1.</title>
        <authorList>
            <consortium name="US DOE Joint Genome Institute"/>
            <person name="Lucas S."/>
            <person name="Copeland A."/>
            <person name="Lapidus A."/>
            <person name="Glavina del Rio T."/>
            <person name="Dalin E."/>
            <person name="Tice H."/>
            <person name="Bruce D."/>
            <person name="Goodwin L."/>
            <person name="Pitluck S."/>
            <person name="Schmutz J."/>
            <person name="Larimer F."/>
            <person name="Land M."/>
            <person name="Hauser L."/>
            <person name="Kyrpides N."/>
            <person name="Ovchinnikova G."/>
            <person name="Li T."/>
            <person name="Liu Z."/>
            <person name="Zhao F."/>
            <person name="Overmann J."/>
            <person name="Bryant D.A."/>
            <person name="Richardson P."/>
        </authorList>
    </citation>
    <scope>NUCLEOTIDE SEQUENCE [LARGE SCALE GENOMIC DNA]</scope>
    <source>
        <strain evidence="4">BS1</strain>
    </source>
</reference>
<protein>
    <submittedName>
        <fullName evidence="4">Surface antigen msp4 family protein</fullName>
    </submittedName>
</protein>
<dbReference type="SUPFAM" id="SSF56925">
    <property type="entry name" value="OMPA-like"/>
    <property type="match status" value="1"/>
</dbReference>